<dbReference type="InterPro" id="IPR000313">
    <property type="entry name" value="PWWP_dom"/>
</dbReference>
<keyword evidence="5" id="KW-1185">Reference proteome</keyword>
<dbReference type="SUPFAM" id="SSF63748">
    <property type="entry name" value="Tudor/PWWP/MBT"/>
    <property type="match status" value="1"/>
</dbReference>
<gene>
    <name evidence="4" type="ORF">MIMGU_mgv1a002857mg</name>
</gene>
<dbReference type="PROSITE" id="PS50812">
    <property type="entry name" value="PWWP"/>
    <property type="match status" value="1"/>
</dbReference>
<sequence>MASLEDTAAAATKTLSEDPATEMGGSGSKPKENGSGSSDIGKDNGGELVFETKVVEKDENDLQMLSDGPNVEVASNGVNGGSKNSNNQDYVFRVGDLVWGKIRSHPWWPAQIYDPKDASEFALEIKQEGRFLVAFFGDGSCSWCSPSQLIPFVENFTEMAINYSSTSSRSFRTAVESAVEEVSRLVELEMTCNCATEEKKTRLACCPVVENSGLKEGVLMPKVDFNRLSIPEFESKKLLEKVKHLAKSSRVENALENRVLKSWLSSYYCYKGGYDYHLAEYQEPLYIEGLEDKNKNGDDVADDFSVPIEVPLMGPREDDGIIFSSSPNKTAHKRKQKSVAELMGENKNITVPEETKKTSSHKRKKKTDAENGGALERKKSKYLSPPYTNPTWRVGNSSFKTTEPAAESNDKITKIPPSVENVAIVEKASEKNLTNGKLEEPEISVETTPKTIIKNDEKKLTFNVSDVGASVSELLSEIQLAAVDHLHLSKEGSLDMVWAFVSALRSSTYLQGSDYKMYRKCKTRGKRKSRLSQLGDVKDDVIEKKAKSSDETKVDDLGDDGQEQEEDDCLISDVGLVRQKLEIMTAIMENYYSKFSAEDKGSLKSEVKELMEKVETVSEKVRVMAENTSS</sequence>
<accession>A0A022R772</accession>
<evidence type="ECO:0000259" key="3">
    <source>
        <dbReference type="PROSITE" id="PS50812"/>
    </source>
</evidence>
<reference evidence="4 5" key="1">
    <citation type="journal article" date="2013" name="Proc. Natl. Acad. Sci. U.S.A.">
        <title>Fine-scale variation in meiotic recombination in Mimulus inferred from population shotgun sequencing.</title>
        <authorList>
            <person name="Hellsten U."/>
            <person name="Wright K.M."/>
            <person name="Jenkins J."/>
            <person name="Shu S."/>
            <person name="Yuan Y."/>
            <person name="Wessler S.R."/>
            <person name="Schmutz J."/>
            <person name="Willis J.H."/>
            <person name="Rokhsar D.S."/>
        </authorList>
    </citation>
    <scope>NUCLEOTIDE SEQUENCE [LARGE SCALE GENOMIC DNA]</scope>
    <source>
        <strain evidence="5">cv. DUN x IM62</strain>
    </source>
</reference>
<feature type="compositionally biased region" description="Polar residues" evidence="2">
    <location>
        <begin position="389"/>
        <end position="401"/>
    </location>
</feature>
<dbReference type="EMBL" id="KI630674">
    <property type="protein sequence ID" value="EYU34720.1"/>
    <property type="molecule type" value="Genomic_DNA"/>
</dbReference>
<dbReference type="SMART" id="SM00293">
    <property type="entry name" value="PWWP"/>
    <property type="match status" value="1"/>
</dbReference>
<feature type="region of interest" description="Disordered" evidence="2">
    <location>
        <begin position="1"/>
        <end position="51"/>
    </location>
</feature>
<feature type="region of interest" description="Disordered" evidence="2">
    <location>
        <begin position="349"/>
        <end position="408"/>
    </location>
</feature>
<dbReference type="Gene3D" id="2.30.30.140">
    <property type="match status" value="1"/>
</dbReference>
<feature type="coiled-coil region" evidence="1">
    <location>
        <begin position="600"/>
        <end position="627"/>
    </location>
</feature>
<dbReference type="PANTHER" id="PTHR42851:SF12">
    <property type="entry name" value="PWWP DOMAIN PROTEIN"/>
    <property type="match status" value="1"/>
</dbReference>
<proteinExistence type="predicted"/>
<dbReference type="Pfam" id="PF00855">
    <property type="entry name" value="PWWP"/>
    <property type="match status" value="1"/>
</dbReference>
<feature type="domain" description="PWWP" evidence="3">
    <location>
        <begin position="94"/>
        <end position="155"/>
    </location>
</feature>
<evidence type="ECO:0000256" key="1">
    <source>
        <dbReference type="SAM" id="Coils"/>
    </source>
</evidence>
<evidence type="ECO:0000313" key="4">
    <source>
        <dbReference type="EMBL" id="EYU34720.1"/>
    </source>
</evidence>
<dbReference type="eggNOG" id="ENOG502QU7H">
    <property type="taxonomic scope" value="Eukaryota"/>
</dbReference>
<dbReference type="AlphaFoldDB" id="A0A022R772"/>
<protein>
    <recommendedName>
        <fullName evidence="3">PWWP domain-containing protein</fullName>
    </recommendedName>
</protein>
<dbReference type="Proteomes" id="UP000030748">
    <property type="component" value="Unassembled WGS sequence"/>
</dbReference>
<dbReference type="PANTHER" id="PTHR42851">
    <property type="entry name" value="ALDOLASE-RELATED"/>
    <property type="match status" value="1"/>
</dbReference>
<evidence type="ECO:0000256" key="2">
    <source>
        <dbReference type="SAM" id="MobiDB-lite"/>
    </source>
</evidence>
<dbReference type="STRING" id="4155.A0A022R772"/>
<dbReference type="CDD" id="cd05162">
    <property type="entry name" value="PWWP"/>
    <property type="match status" value="1"/>
</dbReference>
<keyword evidence="1" id="KW-0175">Coiled coil</keyword>
<evidence type="ECO:0000313" key="5">
    <source>
        <dbReference type="Proteomes" id="UP000030748"/>
    </source>
</evidence>
<name>A0A022R772_ERYGU</name>
<dbReference type="InterPro" id="IPR053063">
    <property type="entry name" value="PWWP_domain_containing_PDP"/>
</dbReference>
<organism evidence="4 5">
    <name type="scientific">Erythranthe guttata</name>
    <name type="common">Yellow monkey flower</name>
    <name type="synonym">Mimulus guttatus</name>
    <dbReference type="NCBI Taxonomy" id="4155"/>
    <lineage>
        <taxon>Eukaryota</taxon>
        <taxon>Viridiplantae</taxon>
        <taxon>Streptophyta</taxon>
        <taxon>Embryophyta</taxon>
        <taxon>Tracheophyta</taxon>
        <taxon>Spermatophyta</taxon>
        <taxon>Magnoliopsida</taxon>
        <taxon>eudicotyledons</taxon>
        <taxon>Gunneridae</taxon>
        <taxon>Pentapetalae</taxon>
        <taxon>asterids</taxon>
        <taxon>lamiids</taxon>
        <taxon>Lamiales</taxon>
        <taxon>Phrymaceae</taxon>
        <taxon>Erythranthe</taxon>
    </lineage>
</organism>